<dbReference type="PDB" id="1WMY">
    <property type="method" value="X-ray"/>
    <property type="resolution" value="2.00 A"/>
    <property type="chains" value="A/B=1-140"/>
</dbReference>
<reference evidence="3 4" key="1">
    <citation type="journal article" date="2004" name="J. Biol. Chem.">
        <title>Characteristic recognition of N-acetylgalactosamine by an invertebrate C-type Lectin, CEL-I, revealed by X-ray crystallographic analysis.</title>
        <authorList>
            <person name="Sugawara H."/>
            <person name="Kusunoki M."/>
            <person name="Kurisu G."/>
            <person name="Fujimoto T."/>
            <person name="Aoyagi H."/>
            <person name="Hatakeyama T."/>
        </authorList>
    </citation>
    <scope>X-RAY CRYSTALLOGRAPHY (1.70 ANGSTROMS) IN COMPLEX WITH CA(2+) AND N-ACETYL-ALPHA-D-GALACTOSAMINE</scope>
    <scope>DISULFIDE BONDS</scope>
</reference>
<dbReference type="InterPro" id="IPR050111">
    <property type="entry name" value="C-type_lectin/snaclec_domain"/>
</dbReference>
<feature type="disulfide bond" evidence="3 4">
    <location>
        <begin position="3"/>
        <end position="14"/>
    </location>
</feature>
<dbReference type="AlphaFoldDB" id="Q7M462"/>
<dbReference type="InterPro" id="IPR001304">
    <property type="entry name" value="C-type_lectin-like"/>
</dbReference>
<dbReference type="PANTHER" id="PTHR22803">
    <property type="entry name" value="MANNOSE, PHOSPHOLIPASE, LECTIN RECEPTOR RELATED"/>
    <property type="match status" value="1"/>
</dbReference>
<dbReference type="GO" id="GO:0046872">
    <property type="term" value="F:metal ion binding"/>
    <property type="evidence" value="ECO:0007669"/>
    <property type="project" value="UniProtKB-KW"/>
</dbReference>
<feature type="binding site" evidence="4">
    <location>
        <position position="123"/>
    </location>
    <ligand>
        <name>N-acetyl-D-galactosamine</name>
        <dbReference type="ChEBI" id="CHEBI:28037"/>
    </ligand>
</feature>
<evidence type="ECO:0007829" key="5">
    <source>
        <dbReference type="PDB" id="4WQQ"/>
    </source>
</evidence>
<reference evidence="5" key="2">
    <citation type="journal article" date="2015" name="Biochim. Biophys. Acta">
        <title>Mannose-recognition mutant of the galactose/N-acetylgalactosamine-specific C-type lectin CEL-I engineered by site-directed mutagenesis.</title>
        <authorList>
            <person name="Moriuchi H."/>
            <person name="Unno H."/>
            <person name="Goda S."/>
            <person name="Tateno H."/>
            <person name="Hirabayashi J."/>
            <person name="Hatakeyama T."/>
        </authorList>
    </citation>
    <scope>X-RAY CRYSTALLOGRAPHY (1.70 ANGSTROMS) IN COMPLEX WITH CA(2+)</scope>
    <scope>DISULFIDE BONDS</scope>
</reference>
<sequence>NQCPTDWEAEGDHCYRFFNTLTTWENAHHECVSYSCSTLNVRSDLVSVHSAAEQAYVFNYWRGIDSQAGQLWIGLYDKYNEGDFIWTDGSKVGYTKWAGGQPDNWNNAEDYGQFRHTEGGAWNDNSAAAQAKYMCKLTFE</sequence>
<feature type="binding site" evidence="4">
    <location>
        <position position="101"/>
    </location>
    <ligand>
        <name>N-acetyl-alpha-D-galactosamine</name>
        <dbReference type="ChEBI" id="CHEBI:40356"/>
    </ligand>
</feature>
<feature type="binding site" evidence="4">
    <location>
        <position position="115"/>
    </location>
    <ligand>
        <name>N-acetyl-alpha-D-galactosamine</name>
        <dbReference type="ChEBI" id="CHEBI:40356"/>
    </ligand>
</feature>
<evidence type="ECO:0007829" key="3">
    <source>
        <dbReference type="PDB" id="1WMY"/>
    </source>
</evidence>
<feature type="disulfide bond" description="Interchain" evidence="3 4">
    <location>
        <position position="36"/>
    </location>
</feature>
<dbReference type="PDB" id="4WQQ">
    <property type="method" value="X-ray"/>
    <property type="resolution" value="1.70 A"/>
    <property type="chains" value="A/B/C/D=1-140"/>
</dbReference>
<proteinExistence type="evidence at protein level"/>
<evidence type="ECO:0007829" key="4">
    <source>
        <dbReference type="PDB" id="1WMZ"/>
    </source>
</evidence>
<organism evidence="2">
    <name type="scientific">Pseudocnus echinatus</name>
    <name type="common">Sea cucumber</name>
    <name type="synonym">Cucumaria echinata</name>
    <dbReference type="NCBI Taxonomy" id="2592315"/>
    <lineage>
        <taxon>Eukaryota</taxon>
        <taxon>Metazoa</taxon>
        <taxon>Echinodermata</taxon>
        <taxon>Eleutherozoa</taxon>
        <taxon>Echinozoa</taxon>
        <taxon>Holothuroidea</taxon>
        <taxon>Dendrochirotacea</taxon>
        <taxon>Dendrochirotida</taxon>
        <taxon>Cucumariidae</taxon>
        <taxon>Pseudocnus</taxon>
    </lineage>
</organism>
<dbReference type="SUPFAM" id="SSF56436">
    <property type="entry name" value="C-type lectin-like"/>
    <property type="match status" value="1"/>
</dbReference>
<dbReference type="UniLectin" id="Q7M462"/>
<feature type="binding site" evidence="4">
    <location>
        <position position="109"/>
    </location>
    <ligand>
        <name>N-acetyl-D-galactosamine</name>
        <dbReference type="ChEBI" id="CHEBI:28037"/>
    </ligand>
</feature>
<feature type="binding site" evidence="3 4">
    <location>
        <position position="103"/>
    </location>
    <ligand>
        <name>Ca(2+)</name>
        <dbReference type="ChEBI" id="CHEBI:29108"/>
        <label>2</label>
    </ligand>
</feature>
<keyword evidence="3 4" id="KW-0002">3D-structure</keyword>
<keyword evidence="3 4" id="KW-0106">Calcium</keyword>
<keyword evidence="3 4" id="KW-0479">Metal-binding</keyword>
<dbReference type="PDBsum" id="1WMY"/>
<protein>
    <submittedName>
        <fullName evidence="2">Lectin CEL-I, N-acetyl-D-galactosamine-specific C-type</fullName>
    </submittedName>
</protein>
<feature type="binding site" evidence="4">
    <location>
        <position position="115"/>
    </location>
    <ligand>
        <name>N-acetyl-D-galactosamine</name>
        <dbReference type="ChEBI" id="CHEBI:28037"/>
    </ligand>
</feature>
<feature type="domain" description="C-type lectin" evidence="1">
    <location>
        <begin position="10"/>
        <end position="136"/>
    </location>
</feature>
<feature type="binding site" evidence="3 4">
    <location>
        <position position="104"/>
    </location>
    <ligand>
        <name>Ca(2+)</name>
        <dbReference type="ChEBI" id="CHEBI:29108"/>
        <label>1</label>
    </ligand>
</feature>
<dbReference type="PROSITE" id="PS50041">
    <property type="entry name" value="C_TYPE_LECTIN_2"/>
    <property type="match status" value="1"/>
</dbReference>
<dbReference type="PDBsum" id="1WMZ"/>
<name>Q7M462_PSEEC</name>
<feature type="binding site" evidence="4">
    <location>
        <position position="101"/>
    </location>
    <ligand>
        <name>N-acetyl-D-galactosamine</name>
        <dbReference type="ChEBI" id="CHEBI:28037"/>
    </ligand>
</feature>
<dbReference type="CDD" id="cd03589">
    <property type="entry name" value="CLECT_CEL-1_like"/>
    <property type="match status" value="1"/>
</dbReference>
<dbReference type="Pfam" id="PF00059">
    <property type="entry name" value="Lectin_C"/>
    <property type="match status" value="1"/>
</dbReference>
<feature type="binding site" evidence="3 4">
    <location>
        <position position="81"/>
    </location>
    <ligand>
        <name>Ca(2+)</name>
        <dbReference type="ChEBI" id="CHEBI:29108"/>
        <label>1</label>
    </ligand>
</feature>
<dbReference type="EvolutionaryTrace" id="Q7M462"/>
<dbReference type="InterPro" id="IPR033988">
    <property type="entry name" value="CEL1-like_CTLD"/>
</dbReference>
<dbReference type="SMART" id="SM00034">
    <property type="entry name" value="CLECT"/>
    <property type="match status" value="1"/>
</dbReference>
<dbReference type="InterPro" id="IPR016186">
    <property type="entry name" value="C-type_lectin-like/link_sf"/>
</dbReference>
<evidence type="ECO:0000313" key="2">
    <source>
        <dbReference type="PIR" id="JC7786"/>
    </source>
</evidence>
<feature type="binding site" evidence="3 4">
    <location>
        <position position="77"/>
    </location>
    <ligand>
        <name>Ca(2+)</name>
        <dbReference type="ChEBI" id="CHEBI:29108"/>
        <label>1</label>
    </ligand>
</feature>
<feature type="binding site" evidence="3 4">
    <location>
        <position position="110"/>
    </location>
    <ligand>
        <name>Ca(2+)</name>
        <dbReference type="ChEBI" id="CHEBI:29108"/>
        <label>1</label>
    </ligand>
</feature>
<feature type="binding site" evidence="4">
    <location>
        <position position="123"/>
    </location>
    <ligand>
        <name>N-acetyl-alpha-D-galactosamine</name>
        <dbReference type="ChEBI" id="CHEBI:40356"/>
    </ligand>
</feature>
<feature type="binding site" evidence="3 4">
    <location>
        <position position="123"/>
    </location>
    <ligand>
        <name>Ca(2+)</name>
        <dbReference type="ChEBI" id="CHEBI:29108"/>
        <label>2</label>
    </ligand>
</feature>
<accession>Q7M462</accession>
<evidence type="ECO:0000259" key="1">
    <source>
        <dbReference type="PROSITE" id="PS50041"/>
    </source>
</evidence>
<feature type="binding site" evidence="3 4">
    <location>
        <position position="124"/>
    </location>
    <ligand>
        <name>Ca(2+)</name>
        <dbReference type="ChEBI" id="CHEBI:29108"/>
        <label>2</label>
    </ligand>
</feature>
<dbReference type="PDBsum" id="4WQQ"/>
<feature type="disulfide bond" evidence="3 4">
    <location>
        <begin position="31"/>
        <end position="135"/>
    </location>
</feature>
<feature type="binding site" evidence="4">
    <location>
        <position position="103"/>
    </location>
    <ligand>
        <name>N-acetyl-D-galactosamine</name>
        <dbReference type="ChEBI" id="CHEBI:28037"/>
    </ligand>
</feature>
<feature type="binding site" evidence="3 4">
    <location>
        <position position="109"/>
    </location>
    <ligand>
        <name>Ca(2+)</name>
        <dbReference type="ChEBI" id="CHEBI:29108"/>
        <label>2</label>
    </ligand>
</feature>
<dbReference type="SMR" id="Q7M462"/>
<dbReference type="PIR" id="JC7786">
    <property type="entry name" value="JC7786"/>
</dbReference>
<dbReference type="Gene3D" id="3.10.100.10">
    <property type="entry name" value="Mannose-Binding Protein A, subunit A"/>
    <property type="match status" value="1"/>
</dbReference>
<dbReference type="PDB" id="1WMZ">
    <property type="method" value="X-ray"/>
    <property type="resolution" value="1.70 A"/>
    <property type="chains" value="A/B/C/D=1-140"/>
</dbReference>
<dbReference type="InterPro" id="IPR016187">
    <property type="entry name" value="CTDL_fold"/>
</dbReference>
<feature type="binding site" evidence="3 4">
    <location>
        <position position="109"/>
    </location>
    <ligand>
        <name>Ca(2+)</name>
        <dbReference type="ChEBI" id="CHEBI:29108"/>
        <label>1</label>
    </ligand>
</feature>